<evidence type="ECO:0000313" key="4">
    <source>
        <dbReference type="WBParaSite" id="DME_0000350401-mRNA-1"/>
    </source>
</evidence>
<dbReference type="WBParaSite" id="DME_0000350401-mRNA-1">
    <property type="protein sequence ID" value="DME_0000350401-mRNA-1"/>
    <property type="gene ID" value="DME_0000350401"/>
</dbReference>
<dbReference type="Pfam" id="PF25562">
    <property type="entry name" value="CNBH_CNNM2_C"/>
    <property type="match status" value="1"/>
</dbReference>
<dbReference type="STRING" id="318479.A0A0N4U8W6"/>
<accession>A0A0N4U8W6</accession>
<evidence type="ECO:0000313" key="2">
    <source>
        <dbReference type="Proteomes" id="UP000038040"/>
    </source>
</evidence>
<gene>
    <name evidence="1" type="ORF">DME_LOCUS7509</name>
</gene>
<evidence type="ECO:0000313" key="3">
    <source>
        <dbReference type="Proteomes" id="UP000274756"/>
    </source>
</evidence>
<dbReference type="Proteomes" id="UP000038040">
    <property type="component" value="Unplaced"/>
</dbReference>
<dbReference type="AlphaFoldDB" id="A0A0N4U8W6"/>
<organism evidence="2 4">
    <name type="scientific">Dracunculus medinensis</name>
    <name type="common">Guinea worm</name>
    <dbReference type="NCBI Taxonomy" id="318479"/>
    <lineage>
        <taxon>Eukaryota</taxon>
        <taxon>Metazoa</taxon>
        <taxon>Ecdysozoa</taxon>
        <taxon>Nematoda</taxon>
        <taxon>Chromadorea</taxon>
        <taxon>Rhabditida</taxon>
        <taxon>Spirurina</taxon>
        <taxon>Dracunculoidea</taxon>
        <taxon>Dracunculidae</taxon>
        <taxon>Dracunculus</taxon>
    </lineage>
</organism>
<proteinExistence type="predicted"/>
<dbReference type="EMBL" id="UYYG01001161">
    <property type="protein sequence ID" value="VDN57536.1"/>
    <property type="molecule type" value="Genomic_DNA"/>
</dbReference>
<sequence length="271" mass="30303">MKINKDERARDLTACILEQDGPSRVISVQMELVTMQWLTTNHLAFHPDLISPNVLEKLIKQHVKRVELTHLPDMNDPKTVIPRTAKLYTKQEPSEKFVLILEGRAMVTIGQNEMTFEAGPWHCFGGQLLERIALAQQQLQNQQQPQVSGGSGGASGIIGSAVMQTPVSQSGNSIATTQMLETLKKPTFVPDFSAVVRDDCTYLEITAQTYLLAYKSTLISKGSRFPNKITHRFTLANIEPLNIDEEMQMEEGKKSCMNSCSDLNSYQSIDF</sequence>
<dbReference type="OrthoDB" id="5353557at2759"/>
<keyword evidence="3" id="KW-1185">Reference proteome</keyword>
<evidence type="ECO:0000313" key="1">
    <source>
        <dbReference type="EMBL" id="VDN57536.1"/>
    </source>
</evidence>
<reference evidence="1 3" key="2">
    <citation type="submission" date="2018-11" db="EMBL/GenBank/DDBJ databases">
        <authorList>
            <consortium name="Pathogen Informatics"/>
        </authorList>
    </citation>
    <scope>NUCLEOTIDE SEQUENCE [LARGE SCALE GENOMIC DNA]</scope>
</reference>
<name>A0A0N4U8W6_DRAME</name>
<protein>
    <submittedName>
        <fullName evidence="4">Cyclic nucleotide-binding domain-containing protein</fullName>
    </submittedName>
</protein>
<reference evidence="4" key="1">
    <citation type="submission" date="2017-02" db="UniProtKB">
        <authorList>
            <consortium name="WormBaseParasite"/>
        </authorList>
    </citation>
    <scope>IDENTIFICATION</scope>
</reference>
<dbReference type="Proteomes" id="UP000274756">
    <property type="component" value="Unassembled WGS sequence"/>
</dbReference>